<proteinExistence type="predicted"/>
<dbReference type="Gene3D" id="1.25.40.20">
    <property type="entry name" value="Ankyrin repeat-containing domain"/>
    <property type="match status" value="1"/>
</dbReference>
<keyword evidence="3" id="KW-1185">Reference proteome</keyword>
<dbReference type="InterPro" id="IPR036770">
    <property type="entry name" value="Ankyrin_rpt-contain_sf"/>
</dbReference>
<dbReference type="AlphaFoldDB" id="A0A182PU25"/>
<evidence type="ECO:0000256" key="1">
    <source>
        <dbReference type="PROSITE-ProRule" id="PRU00023"/>
    </source>
</evidence>
<name>A0A182PU25_9DIPT</name>
<dbReference type="SUPFAM" id="SSF47769">
    <property type="entry name" value="SAM/Pointed domain"/>
    <property type="match status" value="1"/>
</dbReference>
<dbReference type="Proteomes" id="UP000075885">
    <property type="component" value="Unassembled WGS sequence"/>
</dbReference>
<keyword evidence="1" id="KW-0040">ANK repeat</keyword>
<reference evidence="3" key="1">
    <citation type="submission" date="2013-03" db="EMBL/GenBank/DDBJ databases">
        <title>The Genome Sequence of Anopheles epiroticus epiroticus2.</title>
        <authorList>
            <consortium name="The Broad Institute Genomics Platform"/>
            <person name="Neafsey D.E."/>
            <person name="Howell P."/>
            <person name="Walker B."/>
            <person name="Young S.K."/>
            <person name="Zeng Q."/>
            <person name="Gargeya S."/>
            <person name="Fitzgerald M."/>
            <person name="Haas B."/>
            <person name="Abouelleil A."/>
            <person name="Allen A.W."/>
            <person name="Alvarado L."/>
            <person name="Arachchi H.M."/>
            <person name="Berlin A.M."/>
            <person name="Chapman S.B."/>
            <person name="Gainer-Dewar J."/>
            <person name="Goldberg J."/>
            <person name="Griggs A."/>
            <person name="Gujja S."/>
            <person name="Hansen M."/>
            <person name="Howarth C."/>
            <person name="Imamovic A."/>
            <person name="Ireland A."/>
            <person name="Larimer J."/>
            <person name="McCowan C."/>
            <person name="Murphy C."/>
            <person name="Pearson M."/>
            <person name="Poon T.W."/>
            <person name="Priest M."/>
            <person name="Roberts A."/>
            <person name="Saif S."/>
            <person name="Shea T."/>
            <person name="Sisk P."/>
            <person name="Sykes S."/>
            <person name="Wortman J."/>
            <person name="Nusbaum C."/>
            <person name="Birren B."/>
        </authorList>
    </citation>
    <scope>NUCLEOTIDE SEQUENCE [LARGE SCALE GENOMIC DNA]</scope>
    <source>
        <strain evidence="3">Epiroticus2</strain>
    </source>
</reference>
<dbReference type="GO" id="GO:0071546">
    <property type="term" value="C:pi-body"/>
    <property type="evidence" value="ECO:0007669"/>
    <property type="project" value="TreeGrafter"/>
</dbReference>
<feature type="repeat" description="ANK" evidence="1">
    <location>
        <begin position="182"/>
        <end position="214"/>
    </location>
</feature>
<dbReference type="VEuPathDB" id="VectorBase:AEPI010461"/>
<dbReference type="InterPro" id="IPR013761">
    <property type="entry name" value="SAM/pointed_sf"/>
</dbReference>
<accession>A0A182PU25</accession>
<feature type="repeat" description="ANK" evidence="1">
    <location>
        <begin position="150"/>
        <end position="182"/>
    </location>
</feature>
<dbReference type="Pfam" id="PF12796">
    <property type="entry name" value="Ank_2"/>
    <property type="match status" value="2"/>
</dbReference>
<dbReference type="PROSITE" id="PS50088">
    <property type="entry name" value="ANK_REPEAT"/>
    <property type="match status" value="2"/>
</dbReference>
<dbReference type="InterPro" id="IPR002110">
    <property type="entry name" value="Ankyrin_rpt"/>
</dbReference>
<dbReference type="Gene3D" id="1.10.150.50">
    <property type="entry name" value="Transcription Factor, Ets-1"/>
    <property type="match status" value="1"/>
</dbReference>
<dbReference type="STRING" id="199890.A0A182PU25"/>
<dbReference type="PANTHER" id="PTHR24157">
    <property type="entry name" value="ANKYRIN REPEAT, SAM AND BASIC LEUCINE ZIPPER DOMAIN-CONTAINING PROTEIN 1"/>
    <property type="match status" value="1"/>
</dbReference>
<evidence type="ECO:0000313" key="3">
    <source>
        <dbReference type="Proteomes" id="UP000075885"/>
    </source>
</evidence>
<protein>
    <submittedName>
        <fullName evidence="2">ANK_REP_REGION domain-containing protein</fullName>
    </submittedName>
</protein>
<organism evidence="2 3">
    <name type="scientific">Anopheles epiroticus</name>
    <dbReference type="NCBI Taxonomy" id="199890"/>
    <lineage>
        <taxon>Eukaryota</taxon>
        <taxon>Metazoa</taxon>
        <taxon>Ecdysozoa</taxon>
        <taxon>Arthropoda</taxon>
        <taxon>Hexapoda</taxon>
        <taxon>Insecta</taxon>
        <taxon>Pterygota</taxon>
        <taxon>Neoptera</taxon>
        <taxon>Endopterygota</taxon>
        <taxon>Diptera</taxon>
        <taxon>Nematocera</taxon>
        <taxon>Culicoidea</taxon>
        <taxon>Culicidae</taxon>
        <taxon>Anophelinae</taxon>
        <taxon>Anopheles</taxon>
    </lineage>
</organism>
<dbReference type="PROSITE" id="PS50297">
    <property type="entry name" value="ANK_REP_REGION"/>
    <property type="match status" value="1"/>
</dbReference>
<dbReference type="PANTHER" id="PTHR24157:SF3">
    <property type="entry name" value="ANKYRIN REPEAT, SAM AND BASIC LEUCINE ZIPPER DOMAIN-CONTAINING PROTEIN 1"/>
    <property type="match status" value="1"/>
</dbReference>
<reference evidence="2" key="2">
    <citation type="submission" date="2020-05" db="UniProtKB">
        <authorList>
            <consortium name="EnsemblMetazoa"/>
        </authorList>
    </citation>
    <scope>IDENTIFICATION</scope>
    <source>
        <strain evidence="2">Epiroticus2</strain>
    </source>
</reference>
<dbReference type="EnsemblMetazoa" id="AEPI010461-RA">
    <property type="protein sequence ID" value="AEPI010461-PA"/>
    <property type="gene ID" value="AEPI010461"/>
</dbReference>
<dbReference type="SMART" id="SM00248">
    <property type="entry name" value="ANK"/>
    <property type="match status" value="4"/>
</dbReference>
<dbReference type="SUPFAM" id="SSF48403">
    <property type="entry name" value="Ankyrin repeat"/>
    <property type="match status" value="1"/>
</dbReference>
<evidence type="ECO:0000313" key="2">
    <source>
        <dbReference type="EnsemblMetazoa" id="AEPI010461-PA"/>
    </source>
</evidence>
<sequence>MYRPAGYDDSDEDEFDELGYFHYSFPKQKQNISFTKDAPPPPEDYDDLLYNAILDGNLEETKCILQKDEYLRKGGTLRQGWPAMFYACFESKLPIVEYLLQEETIDVNRQYNLQTALMIACSSSKPSERVYQVVRLLLDYGAIIGVLDQYGCSPLMFACREGHLNVVKEIVGESSLLSTDNEGNTALFYAVNNNHLEVVKTLLRAGAQTHTVNRQGFNPRQCAVNRNYLDIAELFPPEETPYQMPTKYLCYSDYRNFLHGDQAQDPPGYFPDLGTMLLGMNSEAKLRLFSEANMNLVEFLTLSDERLKELGMKYPIERKRILLGLYDFHLHKWSRNSLWTMERQRVLDFYDILEALANVLKHVTVMQATLLYTKKLTEIHESDKFGCDKQCYSLKQHLVNLRATVEDFKAHMKDIHKLSAPNPVLHIMPSCNDRSSSDKMLKICCLAIGGLLLYLKLKW</sequence>